<dbReference type="InterPro" id="IPR014004">
    <property type="entry name" value="Transpt-assoc_nodulatn_dom_bac"/>
</dbReference>
<evidence type="ECO:0000259" key="2">
    <source>
        <dbReference type="PROSITE" id="PS50914"/>
    </source>
</evidence>
<dbReference type="PANTHER" id="PTHR34606:SF15">
    <property type="entry name" value="BON DOMAIN-CONTAINING PROTEIN"/>
    <property type="match status" value="1"/>
</dbReference>
<accession>A0A927FCI5</accession>
<dbReference type="RefSeq" id="WP_191618365.1">
    <property type="nucleotide sequence ID" value="NZ_JACYFG010000040.1"/>
</dbReference>
<feature type="domain" description="BON" evidence="2">
    <location>
        <begin position="338"/>
        <end position="406"/>
    </location>
</feature>
<evidence type="ECO:0000256" key="1">
    <source>
        <dbReference type="SAM" id="SignalP"/>
    </source>
</evidence>
<dbReference type="EMBL" id="JACYFG010000040">
    <property type="protein sequence ID" value="MBD5781266.1"/>
    <property type="molecule type" value="Genomic_DNA"/>
</dbReference>
<dbReference type="PANTHER" id="PTHR34606">
    <property type="entry name" value="BON DOMAIN-CONTAINING PROTEIN"/>
    <property type="match status" value="1"/>
</dbReference>
<dbReference type="SMART" id="SM00749">
    <property type="entry name" value="BON"/>
    <property type="match status" value="6"/>
</dbReference>
<dbReference type="AlphaFoldDB" id="A0A927FCI5"/>
<comment type="caution">
    <text evidence="3">The sequence shown here is derived from an EMBL/GenBank/DDBJ whole genome shotgun (WGS) entry which is preliminary data.</text>
</comment>
<name>A0A927FCI5_9BACT</name>
<gene>
    <name evidence="3" type="ORF">IEN85_17330</name>
</gene>
<dbReference type="InterPro" id="IPR051686">
    <property type="entry name" value="Lipoprotein_DolP"/>
</dbReference>
<keyword evidence="1" id="KW-0732">Signal</keyword>
<dbReference type="PROSITE" id="PS50914">
    <property type="entry name" value="BON"/>
    <property type="match status" value="6"/>
</dbReference>
<reference evidence="3" key="1">
    <citation type="submission" date="2020-09" db="EMBL/GenBank/DDBJ databases">
        <title>Pelagicoccus enzymogenes sp. nov. with an EPS production, isolated from marine sediment.</title>
        <authorList>
            <person name="Feng X."/>
        </authorList>
    </citation>
    <scope>NUCLEOTIDE SEQUENCE</scope>
    <source>
        <strain evidence="3">NFK12</strain>
    </source>
</reference>
<sequence length="511" mass="56384">MRTAQNLRWLSAAAVASILAIQAHAAQKVKNSLEDSDITRAVEEELLFDQAVPYNDIDVHTLTGIVSLTGETKNLLAKERATLLAETVRGVRAVSNRIEVKPTKSISSQDLKKSVEEAFLFDPVAESYEINVEAKKDGSIRLTGEVDSWQESKLAERVAMGVIGVTEVDNALTVSYAVNRPDHEMKSEIEKLLAWSTLIDDVLVEVAVHDQIAKLTGTVGSLAEKRQAENIAWVGGINSVDTSDLRVERWARDDDLRKDKFAAKSDEAIRQAINDAMLYDPRVVGLAVNPEVESSWVTLYGKVDNILAKESAEAIARHTVGVTGVTNMLKIRTEASVEEEALADIIEAKLVRDPMIRSEAINVEVDENTVRLNGVVDNLFEKARCETIAQSTVGVTEIKNYLQVMEKESVIVYDPYLWGYTLTPWGFYDKYRPVTTEVFANSNDDRRTAKRIAEEIYWSPFISLEDISIAVDDGVATLVGEVESLKEKNAATENAIEGGALSVVNKIVVDS</sequence>
<feature type="domain" description="BON" evidence="2">
    <location>
        <begin position="265"/>
        <end position="333"/>
    </location>
</feature>
<evidence type="ECO:0000313" key="4">
    <source>
        <dbReference type="Proteomes" id="UP000622317"/>
    </source>
</evidence>
<organism evidence="3 4">
    <name type="scientific">Pelagicoccus enzymogenes</name>
    <dbReference type="NCBI Taxonomy" id="2773457"/>
    <lineage>
        <taxon>Bacteria</taxon>
        <taxon>Pseudomonadati</taxon>
        <taxon>Verrucomicrobiota</taxon>
        <taxon>Opitutia</taxon>
        <taxon>Puniceicoccales</taxon>
        <taxon>Pelagicoccaceae</taxon>
        <taxon>Pelagicoccus</taxon>
    </lineage>
</organism>
<feature type="domain" description="BON" evidence="2">
    <location>
        <begin position="34"/>
        <end position="102"/>
    </location>
</feature>
<dbReference type="InterPro" id="IPR007055">
    <property type="entry name" value="BON_dom"/>
</dbReference>
<evidence type="ECO:0000313" key="3">
    <source>
        <dbReference type="EMBL" id="MBD5781266.1"/>
    </source>
</evidence>
<feature type="domain" description="BON" evidence="2">
    <location>
        <begin position="181"/>
        <end position="249"/>
    </location>
</feature>
<proteinExistence type="predicted"/>
<keyword evidence="4" id="KW-1185">Reference proteome</keyword>
<feature type="chain" id="PRO_5037311417" evidence="1">
    <location>
        <begin position="26"/>
        <end position="511"/>
    </location>
</feature>
<dbReference type="Proteomes" id="UP000622317">
    <property type="component" value="Unassembled WGS sequence"/>
</dbReference>
<protein>
    <submittedName>
        <fullName evidence="3">BON domain-containing protein</fullName>
    </submittedName>
</protein>
<dbReference type="Gene3D" id="3.30.1340.30">
    <property type="match status" value="6"/>
</dbReference>
<feature type="signal peptide" evidence="1">
    <location>
        <begin position="1"/>
        <end position="25"/>
    </location>
</feature>
<feature type="domain" description="BON" evidence="2">
    <location>
        <begin position="444"/>
        <end position="511"/>
    </location>
</feature>
<dbReference type="Pfam" id="PF04972">
    <property type="entry name" value="BON"/>
    <property type="match status" value="6"/>
</dbReference>
<feature type="domain" description="BON" evidence="2">
    <location>
        <begin position="107"/>
        <end position="176"/>
    </location>
</feature>